<keyword evidence="3" id="KW-1185">Reference proteome</keyword>
<protein>
    <submittedName>
        <fullName evidence="2">Uncharacterized protein</fullName>
    </submittedName>
</protein>
<reference evidence="2 3" key="1">
    <citation type="submission" date="2013-11" db="EMBL/GenBank/DDBJ databases">
        <title>Genome sequencing of Stegodyphus mimosarum.</title>
        <authorList>
            <person name="Bechsgaard J."/>
        </authorList>
    </citation>
    <scope>NUCLEOTIDE SEQUENCE [LARGE SCALE GENOMIC DNA]</scope>
</reference>
<dbReference type="AlphaFoldDB" id="A0A087TPW9"/>
<dbReference type="OrthoDB" id="10430615at2759"/>
<proteinExistence type="predicted"/>
<organism evidence="2 3">
    <name type="scientific">Stegodyphus mimosarum</name>
    <name type="common">African social velvet spider</name>
    <dbReference type="NCBI Taxonomy" id="407821"/>
    <lineage>
        <taxon>Eukaryota</taxon>
        <taxon>Metazoa</taxon>
        <taxon>Ecdysozoa</taxon>
        <taxon>Arthropoda</taxon>
        <taxon>Chelicerata</taxon>
        <taxon>Arachnida</taxon>
        <taxon>Araneae</taxon>
        <taxon>Araneomorphae</taxon>
        <taxon>Entelegynae</taxon>
        <taxon>Eresoidea</taxon>
        <taxon>Eresidae</taxon>
        <taxon>Stegodyphus</taxon>
    </lineage>
</organism>
<sequence length="93" mass="10623">MNTKKPPLRAIRRESNINKSDRGKKKNSFTFSSSAEGIQDACSTRGAPRKTERSGGKSQHKSLTMVELMLLRRVRHENVTHVGAVRHFYYRPP</sequence>
<evidence type="ECO:0000313" key="2">
    <source>
        <dbReference type="EMBL" id="KFM67158.1"/>
    </source>
</evidence>
<name>A0A087TPW9_STEMI</name>
<feature type="compositionally biased region" description="Basic and acidic residues" evidence="1">
    <location>
        <begin position="11"/>
        <end position="21"/>
    </location>
</feature>
<accession>A0A087TPW9</accession>
<evidence type="ECO:0000256" key="1">
    <source>
        <dbReference type="SAM" id="MobiDB-lite"/>
    </source>
</evidence>
<dbReference type="EMBL" id="KK116233">
    <property type="protein sequence ID" value="KFM67158.1"/>
    <property type="molecule type" value="Genomic_DNA"/>
</dbReference>
<feature type="non-terminal residue" evidence="2">
    <location>
        <position position="93"/>
    </location>
</feature>
<evidence type="ECO:0000313" key="3">
    <source>
        <dbReference type="Proteomes" id="UP000054359"/>
    </source>
</evidence>
<dbReference type="Proteomes" id="UP000054359">
    <property type="component" value="Unassembled WGS sequence"/>
</dbReference>
<gene>
    <name evidence="2" type="ORF">X975_05883</name>
</gene>
<feature type="region of interest" description="Disordered" evidence="1">
    <location>
        <begin position="1"/>
        <end position="61"/>
    </location>
</feature>